<evidence type="ECO:0000313" key="5">
    <source>
        <dbReference type="Proteomes" id="UP001157910"/>
    </source>
</evidence>
<accession>A0ABY1QV40</accession>
<organism evidence="4 5">
    <name type="scientific">Novosphingobium panipatense</name>
    <dbReference type="NCBI Taxonomy" id="428991"/>
    <lineage>
        <taxon>Bacteria</taxon>
        <taxon>Pseudomonadati</taxon>
        <taxon>Pseudomonadota</taxon>
        <taxon>Alphaproteobacteria</taxon>
        <taxon>Sphingomonadales</taxon>
        <taxon>Sphingomonadaceae</taxon>
        <taxon>Novosphingobium</taxon>
    </lineage>
</organism>
<keyword evidence="3" id="KW-0998">Cell outer membrane</keyword>
<protein>
    <recommendedName>
        <fullName evidence="6">TonB-dependent receptor</fullName>
    </recommendedName>
</protein>
<reference evidence="4 5" key="1">
    <citation type="submission" date="2017-05" db="EMBL/GenBank/DDBJ databases">
        <authorList>
            <person name="Varghese N."/>
            <person name="Submissions S."/>
        </authorList>
    </citation>
    <scope>NUCLEOTIDE SEQUENCE [LARGE SCALE GENOMIC DNA]</scope>
    <source>
        <strain evidence="4 5">SM16</strain>
    </source>
</reference>
<name>A0ABY1QV40_9SPHN</name>
<dbReference type="RefSeq" id="WP_283407070.1">
    <property type="nucleotide sequence ID" value="NZ_FXUI01000016.1"/>
</dbReference>
<keyword evidence="2" id="KW-0472">Membrane</keyword>
<dbReference type="SUPFAM" id="SSF56935">
    <property type="entry name" value="Porins"/>
    <property type="match status" value="1"/>
</dbReference>
<evidence type="ECO:0000256" key="1">
    <source>
        <dbReference type="ARBA" id="ARBA00004442"/>
    </source>
</evidence>
<dbReference type="Proteomes" id="UP001157910">
    <property type="component" value="Unassembled WGS sequence"/>
</dbReference>
<dbReference type="InterPro" id="IPR036942">
    <property type="entry name" value="Beta-barrel_TonB_sf"/>
</dbReference>
<dbReference type="EMBL" id="FXUI01000016">
    <property type="protein sequence ID" value="SMP81196.1"/>
    <property type="molecule type" value="Genomic_DNA"/>
</dbReference>
<gene>
    <name evidence="4" type="ORF">SAMN06296065_11661</name>
</gene>
<evidence type="ECO:0008006" key="6">
    <source>
        <dbReference type="Google" id="ProtNLM"/>
    </source>
</evidence>
<sequence>MKLRLRLGATLRFVSDRSASFDGNLGVPQYELPDYVAIDLRAGLDVGRFEIQLFSCNITDERAQLSAATVLSSAGGPAQATMMQPRTIGISLGSHL</sequence>
<evidence type="ECO:0000256" key="3">
    <source>
        <dbReference type="ARBA" id="ARBA00023237"/>
    </source>
</evidence>
<comment type="caution">
    <text evidence="4">The sequence shown here is derived from an EMBL/GenBank/DDBJ whole genome shotgun (WGS) entry which is preliminary data.</text>
</comment>
<evidence type="ECO:0000313" key="4">
    <source>
        <dbReference type="EMBL" id="SMP81196.1"/>
    </source>
</evidence>
<proteinExistence type="predicted"/>
<comment type="subcellular location">
    <subcellularLocation>
        <location evidence="1">Cell outer membrane</location>
    </subcellularLocation>
</comment>
<evidence type="ECO:0000256" key="2">
    <source>
        <dbReference type="ARBA" id="ARBA00023136"/>
    </source>
</evidence>
<keyword evidence="5" id="KW-1185">Reference proteome</keyword>
<dbReference type="Gene3D" id="2.40.170.20">
    <property type="entry name" value="TonB-dependent receptor, beta-barrel domain"/>
    <property type="match status" value="1"/>
</dbReference>